<accession>A0ABY4QW56</accession>
<evidence type="ECO:0000256" key="7">
    <source>
        <dbReference type="ARBA" id="ARBA00022958"/>
    </source>
</evidence>
<dbReference type="EC" id="2.7.1.15" evidence="9"/>
<keyword evidence="7 9" id="KW-0630">Potassium</keyword>
<evidence type="ECO:0000256" key="2">
    <source>
        <dbReference type="ARBA" id="ARBA00022723"/>
    </source>
</evidence>
<reference evidence="12" key="1">
    <citation type="journal article" date="2018" name="Int. J. Syst. Evol. Microbiol.">
        <title>Jatrophihabitans telluris sp. nov., isolated from sediment soil of lava forest wetlands and the emended description of the genus Jatrophihabitans.</title>
        <authorList>
            <person name="Lee K.C."/>
            <person name="Suh M.K."/>
            <person name="Eom M.K."/>
            <person name="Kim K.K."/>
            <person name="Kim J.S."/>
            <person name="Kim D.S."/>
            <person name="Ko S.H."/>
            <person name="Shin Y.K."/>
            <person name="Lee J.S."/>
        </authorList>
    </citation>
    <scope>NUCLEOTIDE SEQUENCE</scope>
    <source>
        <strain evidence="12">N237</strain>
    </source>
</reference>
<comment type="catalytic activity">
    <reaction evidence="9">
        <text>D-ribose + ATP = D-ribose 5-phosphate + ADP + H(+)</text>
        <dbReference type="Rhea" id="RHEA:13697"/>
        <dbReference type="ChEBI" id="CHEBI:15378"/>
        <dbReference type="ChEBI" id="CHEBI:30616"/>
        <dbReference type="ChEBI" id="CHEBI:47013"/>
        <dbReference type="ChEBI" id="CHEBI:78346"/>
        <dbReference type="ChEBI" id="CHEBI:456216"/>
        <dbReference type="EC" id="2.7.1.15"/>
    </reaction>
</comment>
<evidence type="ECO:0000256" key="10">
    <source>
        <dbReference type="SAM" id="MobiDB-lite"/>
    </source>
</evidence>
<dbReference type="SUPFAM" id="SSF53613">
    <property type="entry name" value="Ribokinase-like"/>
    <property type="match status" value="1"/>
</dbReference>
<evidence type="ECO:0000256" key="9">
    <source>
        <dbReference type="HAMAP-Rule" id="MF_01987"/>
    </source>
</evidence>
<feature type="binding site" evidence="9">
    <location>
        <position position="145"/>
    </location>
    <ligand>
        <name>substrate</name>
    </ligand>
</feature>
<comment type="similarity">
    <text evidence="9">Belongs to the carbohydrate kinase PfkB family. Ribokinase subfamily.</text>
</comment>
<proteinExistence type="inferred from homology"/>
<dbReference type="InterPro" id="IPR011877">
    <property type="entry name" value="Ribokinase"/>
</dbReference>
<feature type="binding site" evidence="9">
    <location>
        <position position="241"/>
    </location>
    <ligand>
        <name>substrate</name>
    </ligand>
</feature>
<keyword evidence="6 9" id="KW-0460">Magnesium</keyword>
<feature type="domain" description="Carbohydrate kinase PfkB" evidence="11">
    <location>
        <begin position="11"/>
        <end position="283"/>
    </location>
</feature>
<dbReference type="InterPro" id="IPR029056">
    <property type="entry name" value="Ribokinase-like"/>
</dbReference>
<feature type="binding site" evidence="9">
    <location>
        <begin position="208"/>
        <end position="213"/>
    </location>
    <ligand>
        <name>ATP</name>
        <dbReference type="ChEBI" id="CHEBI:30616"/>
    </ligand>
</feature>
<comment type="activity regulation">
    <text evidence="9">Activated by a monovalent cation that binds near, but not in, the active site. The most likely occupant of the site in vivo is potassium. Ion binding induces a conformational change that may alter substrate affinity.</text>
</comment>
<sequence length="297" mass="29965">MPERSRAGTGLVVVGSANVDLVIAVRELPQRGDTVLATGMTRGAGGKGANQAVAAARDGAGVTFVGSLGRDADGDWLLGQLAEAGIDTSLVRRVGVPTGTAVVTVAEDGENAIVVVGGANQNLIDLTDTEVATIAGARVLLVQLEIPVQTVTAAIAAASDRATVVLNAAPALPLPDELLRLVDVLVVNETEARAMSGWDRSVPTTITTLGSRGVTLSRPDGTRVEVPGISVNAIDATAAGDTFCGVLGAALARGQRIEDAVERANAAASLAVRRRGAQSSIPHAAETDAHLTGGGRP</sequence>
<dbReference type="CDD" id="cd01174">
    <property type="entry name" value="ribokinase"/>
    <property type="match status" value="1"/>
</dbReference>
<dbReference type="InterPro" id="IPR011611">
    <property type="entry name" value="PfkB_dom"/>
</dbReference>
<dbReference type="PRINTS" id="PR00990">
    <property type="entry name" value="RIBOKINASE"/>
</dbReference>
<keyword evidence="4 9" id="KW-0418">Kinase</keyword>
<feature type="binding site" evidence="9">
    <location>
        <begin position="46"/>
        <end position="50"/>
    </location>
    <ligand>
        <name>substrate</name>
    </ligand>
</feature>
<dbReference type="HAMAP" id="MF_01987">
    <property type="entry name" value="Ribokinase"/>
    <property type="match status" value="1"/>
</dbReference>
<feature type="binding site" evidence="9">
    <location>
        <position position="280"/>
    </location>
    <ligand>
        <name>K(+)</name>
        <dbReference type="ChEBI" id="CHEBI:29103"/>
    </ligand>
</feature>
<evidence type="ECO:0000256" key="3">
    <source>
        <dbReference type="ARBA" id="ARBA00022741"/>
    </source>
</evidence>
<evidence type="ECO:0000259" key="11">
    <source>
        <dbReference type="Pfam" id="PF00294"/>
    </source>
</evidence>
<keyword evidence="1 9" id="KW-0808">Transferase</keyword>
<keyword evidence="3 9" id="KW-0547">Nucleotide-binding</keyword>
<feature type="binding site" evidence="9">
    <location>
        <begin position="18"/>
        <end position="20"/>
    </location>
    <ligand>
        <name>substrate</name>
    </ligand>
</feature>
<feature type="binding site" evidence="9">
    <location>
        <begin position="240"/>
        <end position="241"/>
    </location>
    <ligand>
        <name>ATP</name>
        <dbReference type="ChEBI" id="CHEBI:30616"/>
    </ligand>
</feature>
<evidence type="ECO:0000313" key="13">
    <source>
        <dbReference type="Proteomes" id="UP001056336"/>
    </source>
</evidence>
<dbReference type="Pfam" id="PF00294">
    <property type="entry name" value="PfkB"/>
    <property type="match status" value="1"/>
</dbReference>
<dbReference type="InterPro" id="IPR002139">
    <property type="entry name" value="Ribo/fructo_kinase"/>
</dbReference>
<dbReference type="Gene3D" id="3.40.1190.20">
    <property type="match status" value="1"/>
</dbReference>
<feature type="binding site" evidence="9">
    <location>
        <position position="237"/>
    </location>
    <ligand>
        <name>K(+)</name>
        <dbReference type="ChEBI" id="CHEBI:29103"/>
    </ligand>
</feature>
<evidence type="ECO:0000256" key="8">
    <source>
        <dbReference type="ARBA" id="ARBA00023277"/>
    </source>
</evidence>
<reference evidence="12" key="2">
    <citation type="submission" date="2022-05" db="EMBL/GenBank/DDBJ databases">
        <authorList>
            <person name="Kim J.-S."/>
            <person name="Lee K."/>
            <person name="Suh M."/>
            <person name="Eom M."/>
            <person name="Kim J.-S."/>
            <person name="Kim D.-S."/>
            <person name="Ko S.-H."/>
            <person name="Shin Y."/>
            <person name="Lee J.-S."/>
        </authorList>
    </citation>
    <scope>NUCLEOTIDE SEQUENCE</scope>
    <source>
        <strain evidence="12">N237</strain>
    </source>
</reference>
<organism evidence="12 13">
    <name type="scientific">Jatrophihabitans telluris</name>
    <dbReference type="NCBI Taxonomy" id="2038343"/>
    <lineage>
        <taxon>Bacteria</taxon>
        <taxon>Bacillati</taxon>
        <taxon>Actinomycetota</taxon>
        <taxon>Actinomycetes</taxon>
        <taxon>Jatrophihabitantales</taxon>
        <taxon>Jatrophihabitantaceae</taxon>
        <taxon>Jatrophihabitans</taxon>
    </lineage>
</organism>
<gene>
    <name evidence="9" type="primary">rbsK</name>
    <name evidence="12" type="ORF">M6D93_13795</name>
</gene>
<feature type="binding site" evidence="9">
    <location>
        <position position="265"/>
    </location>
    <ligand>
        <name>ATP</name>
        <dbReference type="ChEBI" id="CHEBI:30616"/>
    </ligand>
</feature>
<dbReference type="Proteomes" id="UP001056336">
    <property type="component" value="Chromosome"/>
</dbReference>
<dbReference type="PANTHER" id="PTHR10584">
    <property type="entry name" value="SUGAR KINASE"/>
    <property type="match status" value="1"/>
</dbReference>
<protein>
    <recommendedName>
        <fullName evidence="9">Ribokinase</fullName>
        <shortName evidence="9">RK</shortName>
        <ecNumber evidence="9">2.7.1.15</ecNumber>
    </recommendedName>
</protein>
<comment type="caution">
    <text evidence="9">Lacks conserved residue(s) required for the propagation of feature annotation.</text>
</comment>
<dbReference type="PANTHER" id="PTHR10584:SF166">
    <property type="entry name" value="RIBOKINASE"/>
    <property type="match status" value="1"/>
</dbReference>
<comment type="subunit">
    <text evidence="9">Homodimer.</text>
</comment>
<feature type="binding site" evidence="9">
    <location>
        <position position="235"/>
    </location>
    <ligand>
        <name>K(+)</name>
        <dbReference type="ChEBI" id="CHEBI:29103"/>
    </ligand>
</feature>
<keyword evidence="9" id="KW-0963">Cytoplasm</keyword>
<evidence type="ECO:0000256" key="1">
    <source>
        <dbReference type="ARBA" id="ARBA00022679"/>
    </source>
</evidence>
<feature type="binding site" evidence="9">
    <location>
        <position position="271"/>
    </location>
    <ligand>
        <name>K(+)</name>
        <dbReference type="ChEBI" id="CHEBI:29103"/>
    </ligand>
</feature>
<evidence type="ECO:0000313" key="12">
    <source>
        <dbReference type="EMBL" id="UQX87367.1"/>
    </source>
</evidence>
<keyword evidence="13" id="KW-1185">Reference proteome</keyword>
<evidence type="ECO:0000256" key="5">
    <source>
        <dbReference type="ARBA" id="ARBA00022840"/>
    </source>
</evidence>
<feature type="binding site" evidence="9">
    <location>
        <position position="188"/>
    </location>
    <ligand>
        <name>ATP</name>
        <dbReference type="ChEBI" id="CHEBI:30616"/>
    </ligand>
</feature>
<feature type="binding site" evidence="9">
    <location>
        <position position="274"/>
    </location>
    <ligand>
        <name>K(+)</name>
        <dbReference type="ChEBI" id="CHEBI:29103"/>
    </ligand>
</feature>
<dbReference type="RefSeq" id="WP_249769881.1">
    <property type="nucleotide sequence ID" value="NZ_CP097332.1"/>
</dbReference>
<evidence type="ECO:0000256" key="4">
    <source>
        <dbReference type="ARBA" id="ARBA00022777"/>
    </source>
</evidence>
<comment type="cofactor">
    <cofactor evidence="9">
        <name>Mg(2+)</name>
        <dbReference type="ChEBI" id="CHEBI:18420"/>
    </cofactor>
    <text evidence="9">Requires a divalent cation, most likely magnesium in vivo, as an electrophilic catalyst to aid phosphoryl group transfer. It is the chelate of the metal and the nucleotide that is the actual substrate.</text>
</comment>
<keyword evidence="8 9" id="KW-0119">Carbohydrate metabolism</keyword>
<comment type="function">
    <text evidence="9">Catalyzes the phosphorylation of ribose at O-5 in a reaction requiring ATP and magnesium. The resulting D-ribose-5-phosphate can then be used either for sythesis of nucleotides, histidine, and tryptophan, or as a component of the pentose phosphate pathway.</text>
</comment>
<evidence type="ECO:0000256" key="6">
    <source>
        <dbReference type="ARBA" id="ARBA00022842"/>
    </source>
</evidence>
<keyword evidence="2 9" id="KW-0479">Metal-binding</keyword>
<feature type="active site" description="Proton acceptor" evidence="9">
    <location>
        <position position="241"/>
    </location>
</feature>
<comment type="pathway">
    <text evidence="9">Carbohydrate metabolism; D-ribose degradation; D-ribose 5-phosphate from beta-D-ribopyranose: step 2/2.</text>
</comment>
<keyword evidence="5 9" id="KW-0067">ATP-binding</keyword>
<dbReference type="EMBL" id="CP097332">
    <property type="protein sequence ID" value="UQX87367.1"/>
    <property type="molecule type" value="Genomic_DNA"/>
</dbReference>
<name>A0ABY4QW56_9ACTN</name>
<comment type="subcellular location">
    <subcellularLocation>
        <location evidence="9">Cytoplasm</location>
    </subcellularLocation>
</comment>
<feature type="region of interest" description="Disordered" evidence="10">
    <location>
        <begin position="276"/>
        <end position="297"/>
    </location>
</feature>
<feature type="binding site" evidence="9">
    <location>
        <position position="276"/>
    </location>
    <ligand>
        <name>K(+)</name>
        <dbReference type="ChEBI" id="CHEBI:29103"/>
    </ligand>
</feature>